<reference evidence="2 3" key="1">
    <citation type="submission" date="2020-04" db="EMBL/GenBank/DDBJ databases">
        <title>Genome sequencing of novel species.</title>
        <authorList>
            <person name="Heo J."/>
            <person name="Kim S.-J."/>
            <person name="Kim J.-S."/>
            <person name="Hong S.-B."/>
            <person name="Kwon S.-W."/>
        </authorList>
    </citation>
    <scope>NUCLEOTIDE SEQUENCE [LARGE SCALE GENOMIC DNA]</scope>
    <source>
        <strain evidence="2 3">AF9R3</strain>
    </source>
</reference>
<dbReference type="RefSeq" id="WP_169112779.1">
    <property type="nucleotide sequence ID" value="NZ_CP051684.1"/>
</dbReference>
<protein>
    <recommendedName>
        <fullName evidence="4">DUF1640 domain-containing protein</fullName>
    </recommendedName>
</protein>
<keyword evidence="1" id="KW-0812">Transmembrane</keyword>
<dbReference type="Proteomes" id="UP000503117">
    <property type="component" value="Chromosome"/>
</dbReference>
<evidence type="ECO:0008006" key="4">
    <source>
        <dbReference type="Google" id="ProtNLM"/>
    </source>
</evidence>
<name>A0ABX6MAG0_9BURK</name>
<evidence type="ECO:0000313" key="2">
    <source>
        <dbReference type="EMBL" id="QJD91316.1"/>
    </source>
</evidence>
<accession>A0ABX6MAG0</accession>
<feature type="transmembrane region" description="Helical" evidence="1">
    <location>
        <begin position="95"/>
        <end position="118"/>
    </location>
</feature>
<keyword evidence="1" id="KW-1133">Transmembrane helix</keyword>
<gene>
    <name evidence="2" type="ORF">HH213_15270</name>
</gene>
<organism evidence="2 3">
    <name type="scientific">Duganella dendranthematis</name>
    <dbReference type="NCBI Taxonomy" id="2728021"/>
    <lineage>
        <taxon>Bacteria</taxon>
        <taxon>Pseudomonadati</taxon>
        <taxon>Pseudomonadota</taxon>
        <taxon>Betaproteobacteria</taxon>
        <taxon>Burkholderiales</taxon>
        <taxon>Oxalobacteraceae</taxon>
        <taxon>Telluria group</taxon>
        <taxon>Duganella</taxon>
    </lineage>
</organism>
<sequence length="119" mass="12989">MATQPKPEPSTDDAVLTRPGGVEAQLTDVKTRLSEVITRLTSVETRLGVVEVDLAVVKSNYATKEDIARLHETITAGDHNLEIKMAQMETRLIKWFIGTAVTLSAVVGTIAFSVARFIH</sequence>
<proteinExistence type="predicted"/>
<dbReference type="EMBL" id="CP051684">
    <property type="protein sequence ID" value="QJD91316.1"/>
    <property type="molecule type" value="Genomic_DNA"/>
</dbReference>
<evidence type="ECO:0000313" key="3">
    <source>
        <dbReference type="Proteomes" id="UP000503117"/>
    </source>
</evidence>
<evidence type="ECO:0000256" key="1">
    <source>
        <dbReference type="SAM" id="Phobius"/>
    </source>
</evidence>
<keyword evidence="3" id="KW-1185">Reference proteome</keyword>
<keyword evidence="1" id="KW-0472">Membrane</keyword>